<evidence type="ECO:0000256" key="7">
    <source>
        <dbReference type="ARBA" id="ARBA00023163"/>
    </source>
</evidence>
<dbReference type="PANTHER" id="PTHR23226:SF416">
    <property type="entry name" value="FI01424P"/>
    <property type="match status" value="1"/>
</dbReference>
<protein>
    <submittedName>
        <fullName evidence="11">ZKSC1 protein</fullName>
    </submittedName>
</protein>
<evidence type="ECO:0000256" key="2">
    <source>
        <dbReference type="ARBA" id="ARBA00022723"/>
    </source>
</evidence>
<feature type="non-terminal residue" evidence="11">
    <location>
        <position position="63"/>
    </location>
</feature>
<keyword evidence="8" id="KW-0539">Nucleus</keyword>
<evidence type="ECO:0000256" key="4">
    <source>
        <dbReference type="ARBA" id="ARBA00022771"/>
    </source>
</evidence>
<keyword evidence="5" id="KW-0862">Zinc</keyword>
<evidence type="ECO:0000259" key="10">
    <source>
        <dbReference type="PROSITE" id="PS50157"/>
    </source>
</evidence>
<feature type="non-terminal residue" evidence="11">
    <location>
        <position position="1"/>
    </location>
</feature>
<dbReference type="GO" id="GO:0005634">
    <property type="term" value="C:nucleus"/>
    <property type="evidence" value="ECO:0007669"/>
    <property type="project" value="UniProtKB-SubCell"/>
</dbReference>
<dbReference type="FunFam" id="3.30.160.60:FF:000012">
    <property type="entry name" value="RB-associated KRAB zinc finger protein-like"/>
    <property type="match status" value="1"/>
</dbReference>
<dbReference type="FunFam" id="3.30.160.60:FF:001498">
    <property type="entry name" value="Zinc finger protein 404"/>
    <property type="match status" value="1"/>
</dbReference>
<keyword evidence="6" id="KW-0805">Transcription regulation</keyword>
<dbReference type="GO" id="GO:0000981">
    <property type="term" value="F:DNA-binding transcription factor activity, RNA polymerase II-specific"/>
    <property type="evidence" value="ECO:0007669"/>
    <property type="project" value="TreeGrafter"/>
</dbReference>
<proteinExistence type="predicted"/>
<dbReference type="AlphaFoldDB" id="A0A7L0SED0"/>
<dbReference type="Gene3D" id="3.30.160.60">
    <property type="entry name" value="Classic Zinc Finger"/>
    <property type="match status" value="3"/>
</dbReference>
<keyword evidence="2" id="KW-0479">Metal-binding</keyword>
<dbReference type="GO" id="GO:0000978">
    <property type="term" value="F:RNA polymerase II cis-regulatory region sequence-specific DNA binding"/>
    <property type="evidence" value="ECO:0007669"/>
    <property type="project" value="TreeGrafter"/>
</dbReference>
<evidence type="ECO:0000256" key="6">
    <source>
        <dbReference type="ARBA" id="ARBA00023015"/>
    </source>
</evidence>
<dbReference type="PANTHER" id="PTHR23226">
    <property type="entry name" value="ZINC FINGER AND SCAN DOMAIN-CONTAINING"/>
    <property type="match status" value="1"/>
</dbReference>
<dbReference type="PROSITE" id="PS50157">
    <property type="entry name" value="ZINC_FINGER_C2H2_2"/>
    <property type="match status" value="2"/>
</dbReference>
<dbReference type="InterPro" id="IPR013087">
    <property type="entry name" value="Znf_C2H2_type"/>
</dbReference>
<accession>A0A7L0SED0</accession>
<keyword evidence="12" id="KW-1185">Reference proteome</keyword>
<name>A0A7L0SED0_GLABR</name>
<evidence type="ECO:0000256" key="1">
    <source>
        <dbReference type="ARBA" id="ARBA00004123"/>
    </source>
</evidence>
<dbReference type="EMBL" id="VXAP01002434">
    <property type="protein sequence ID" value="NXL40834.1"/>
    <property type="molecule type" value="Genomic_DNA"/>
</dbReference>
<keyword evidence="3" id="KW-0677">Repeat</keyword>
<dbReference type="SMART" id="SM00355">
    <property type="entry name" value="ZnF_C2H2"/>
    <property type="match status" value="2"/>
</dbReference>
<sequence>CQVCGKTFWDNWNLLCHQRTHMYNRSTCPTCGKQFSSVSDLSRHQRIHTGDKPYSCSDCRKSF</sequence>
<evidence type="ECO:0000256" key="9">
    <source>
        <dbReference type="PROSITE-ProRule" id="PRU00042"/>
    </source>
</evidence>
<reference evidence="11 12" key="1">
    <citation type="submission" date="2019-09" db="EMBL/GenBank/DDBJ databases">
        <title>Bird 10,000 Genomes (B10K) Project - Family phase.</title>
        <authorList>
            <person name="Zhang G."/>
        </authorList>
    </citation>
    <scope>NUCLEOTIDE SEQUENCE [LARGE SCALE GENOMIC DNA]</scope>
    <source>
        <strain evidence="11">B10K-DU-008-63</strain>
    </source>
</reference>
<feature type="domain" description="C2H2-type" evidence="10">
    <location>
        <begin position="1"/>
        <end position="26"/>
    </location>
</feature>
<dbReference type="GO" id="GO:0008270">
    <property type="term" value="F:zinc ion binding"/>
    <property type="evidence" value="ECO:0007669"/>
    <property type="project" value="UniProtKB-KW"/>
</dbReference>
<evidence type="ECO:0000313" key="11">
    <source>
        <dbReference type="EMBL" id="NXL40834.1"/>
    </source>
</evidence>
<dbReference type="OrthoDB" id="6910977at2759"/>
<keyword evidence="7" id="KW-0804">Transcription</keyword>
<evidence type="ECO:0000313" key="12">
    <source>
        <dbReference type="Proteomes" id="UP000591073"/>
    </source>
</evidence>
<comment type="caution">
    <text evidence="11">The sequence shown here is derived from an EMBL/GenBank/DDBJ whole genome shotgun (WGS) entry which is preliminary data.</text>
</comment>
<comment type="subcellular location">
    <subcellularLocation>
        <location evidence="1">Nucleus</location>
    </subcellularLocation>
</comment>
<organism evidence="11 12">
    <name type="scientific">Glaucidium brasilianum</name>
    <name type="common">Ferruginous pygmy-owl</name>
    <dbReference type="NCBI Taxonomy" id="78217"/>
    <lineage>
        <taxon>Eukaryota</taxon>
        <taxon>Metazoa</taxon>
        <taxon>Chordata</taxon>
        <taxon>Craniata</taxon>
        <taxon>Vertebrata</taxon>
        <taxon>Euteleostomi</taxon>
        <taxon>Archelosauria</taxon>
        <taxon>Archosauria</taxon>
        <taxon>Dinosauria</taxon>
        <taxon>Saurischia</taxon>
        <taxon>Theropoda</taxon>
        <taxon>Coelurosauria</taxon>
        <taxon>Aves</taxon>
        <taxon>Neognathae</taxon>
        <taxon>Neoaves</taxon>
        <taxon>Telluraves</taxon>
        <taxon>Strigiformes</taxon>
        <taxon>Strigidae</taxon>
        <taxon>Glaucidium</taxon>
    </lineage>
</organism>
<gene>
    <name evidence="11" type="primary">Zkscan1</name>
    <name evidence="11" type="ORF">GLABRA_R14589</name>
</gene>
<feature type="domain" description="C2H2-type" evidence="10">
    <location>
        <begin position="26"/>
        <end position="53"/>
    </location>
</feature>
<dbReference type="Proteomes" id="UP000591073">
    <property type="component" value="Unassembled WGS sequence"/>
</dbReference>
<evidence type="ECO:0000256" key="8">
    <source>
        <dbReference type="ARBA" id="ARBA00023242"/>
    </source>
</evidence>
<dbReference type="Pfam" id="PF00096">
    <property type="entry name" value="zf-C2H2"/>
    <property type="match status" value="1"/>
</dbReference>
<evidence type="ECO:0000256" key="3">
    <source>
        <dbReference type="ARBA" id="ARBA00022737"/>
    </source>
</evidence>
<dbReference type="InterPro" id="IPR036236">
    <property type="entry name" value="Znf_C2H2_sf"/>
</dbReference>
<dbReference type="SUPFAM" id="SSF57667">
    <property type="entry name" value="beta-beta-alpha zinc fingers"/>
    <property type="match status" value="2"/>
</dbReference>
<dbReference type="PROSITE" id="PS00028">
    <property type="entry name" value="ZINC_FINGER_C2H2_1"/>
    <property type="match status" value="2"/>
</dbReference>
<keyword evidence="4 9" id="KW-0863">Zinc-finger</keyword>
<evidence type="ECO:0000256" key="5">
    <source>
        <dbReference type="ARBA" id="ARBA00022833"/>
    </source>
</evidence>